<feature type="domain" description="BUB1 N-terminal" evidence="8">
    <location>
        <begin position="20"/>
        <end position="142"/>
    </location>
</feature>
<dbReference type="SUPFAM" id="SSF48452">
    <property type="entry name" value="TPR-like"/>
    <property type="match status" value="2"/>
</dbReference>
<dbReference type="AlphaFoldDB" id="A0A4U5NDW2"/>
<evidence type="ECO:0000256" key="7">
    <source>
        <dbReference type="ARBA" id="ARBA00023242"/>
    </source>
</evidence>
<keyword evidence="6" id="KW-0508">mRNA splicing</keyword>
<dbReference type="InterPro" id="IPR011990">
    <property type="entry name" value="TPR-like_helical_dom_sf"/>
</dbReference>
<keyword evidence="7" id="KW-0539">Nucleus</keyword>
<dbReference type="PANTHER" id="PTHR11246">
    <property type="entry name" value="PRE-MRNA SPLICING FACTOR"/>
    <property type="match status" value="1"/>
</dbReference>
<comment type="caution">
    <text evidence="9">The sequence shown here is derived from an EMBL/GenBank/DDBJ whole genome shotgun (WGS) entry which is preliminary data.</text>
</comment>
<dbReference type="Pfam" id="PF23233">
    <property type="entry name" value="HAT_Syf1_CNRKL1_N"/>
    <property type="match status" value="1"/>
</dbReference>
<comment type="similarity">
    <text evidence="2">Belongs to the crooked-neck family.</text>
</comment>
<dbReference type="GO" id="GO:0071007">
    <property type="term" value="C:U2-type catalytic step 2 spliceosome"/>
    <property type="evidence" value="ECO:0007669"/>
    <property type="project" value="TreeGrafter"/>
</dbReference>
<reference evidence="9" key="2">
    <citation type="journal article" date="2015" name="Genome Biol.">
        <title>Comparative genomics of Steinernema reveals deeply conserved gene regulatory networks.</title>
        <authorList>
            <person name="Dillman A.R."/>
            <person name="Macchietto M."/>
            <person name="Porter C.F."/>
            <person name="Rogers A."/>
            <person name="Williams B."/>
            <person name="Antoshechkin I."/>
            <person name="Lee M.M."/>
            <person name="Goodwin Z."/>
            <person name="Lu X."/>
            <person name="Lewis E.E."/>
            <person name="Goodrich-Blair H."/>
            <person name="Stock S.P."/>
            <person name="Adams B.J."/>
            <person name="Sternberg P.W."/>
            <person name="Mortazavi A."/>
        </authorList>
    </citation>
    <scope>NUCLEOTIDE SEQUENCE [LARGE SCALE GENOMIC DNA]</scope>
    <source>
        <strain evidence="9">ALL</strain>
    </source>
</reference>
<evidence type="ECO:0000259" key="8">
    <source>
        <dbReference type="SMART" id="SM00777"/>
    </source>
</evidence>
<evidence type="ECO:0000256" key="3">
    <source>
        <dbReference type="ARBA" id="ARBA00022664"/>
    </source>
</evidence>
<organism evidence="9">
    <name type="scientific">Steinernema carpocapsae</name>
    <name type="common">Entomopathogenic nematode</name>
    <dbReference type="NCBI Taxonomy" id="34508"/>
    <lineage>
        <taxon>Eukaryota</taxon>
        <taxon>Metazoa</taxon>
        <taxon>Ecdysozoa</taxon>
        <taxon>Nematoda</taxon>
        <taxon>Chromadorea</taxon>
        <taxon>Rhabditida</taxon>
        <taxon>Tylenchina</taxon>
        <taxon>Panagrolaimomorpha</taxon>
        <taxon>Strongyloidoidea</taxon>
        <taxon>Steinernematidae</taxon>
        <taxon>Steinernema</taxon>
    </lineage>
</organism>
<dbReference type="GO" id="GO:0071014">
    <property type="term" value="C:post-mRNA release spliceosomal complex"/>
    <property type="evidence" value="ECO:0007669"/>
    <property type="project" value="TreeGrafter"/>
</dbReference>
<protein>
    <recommendedName>
        <fullName evidence="8">BUB1 N-terminal domain-containing protein</fullName>
    </recommendedName>
</protein>
<comment type="subcellular location">
    <subcellularLocation>
        <location evidence="1">Nucleus</location>
    </subcellularLocation>
</comment>
<gene>
    <name evidence="9" type="ORF">L596_015074</name>
</gene>
<dbReference type="InterPro" id="IPR055433">
    <property type="entry name" value="HAT_Syf1-like_N"/>
</dbReference>
<dbReference type="InterPro" id="IPR056350">
    <property type="entry name" value="HAT_Syf1_central"/>
</dbReference>
<dbReference type="InterPro" id="IPR013212">
    <property type="entry name" value="Mad3/Bub1_I"/>
</dbReference>
<evidence type="ECO:0000256" key="2">
    <source>
        <dbReference type="ARBA" id="ARBA00008644"/>
    </source>
</evidence>
<dbReference type="Gene3D" id="1.25.40.10">
    <property type="entry name" value="Tetratricopeptide repeat domain"/>
    <property type="match status" value="1"/>
</dbReference>
<accession>A0A4U5NDW2</accession>
<keyword evidence="4" id="KW-0747">Spliceosome</keyword>
<sequence>MTGDEKSEAPTATANAPILFTDEDVAFEEDILRNPYSLRSWERYIEHKKKANAPARQIRQLYERAIQHFNRSYKLWYQYLRFRRRLLSEKKPTDASYGYLCDAFERCLVFLHKMPRIWIDYCQLMVKRGLITETRVVFDRALRALPVTQHDRIWPLYIDFVTSHNIPETAIRVYRRYLKINPSAREGFVEYLKDIDQLDEAAQQLATMVHEEKLVSKGYQLWTGFAELIAKNPKKVHSHHPPRHQPLL</sequence>
<dbReference type="Pfam" id="PF23220">
    <property type="entry name" value="HAT_Syf1_M"/>
    <property type="match status" value="1"/>
</dbReference>
<dbReference type="GO" id="GO:0000349">
    <property type="term" value="P:generation of catalytic spliceosome for first transesterification step"/>
    <property type="evidence" value="ECO:0007669"/>
    <property type="project" value="TreeGrafter"/>
</dbReference>
<evidence type="ECO:0000256" key="5">
    <source>
        <dbReference type="ARBA" id="ARBA00022737"/>
    </source>
</evidence>
<dbReference type="OrthoDB" id="10067343at2759"/>
<proteinExistence type="inferred from homology"/>
<dbReference type="InterPro" id="IPR003107">
    <property type="entry name" value="HAT"/>
</dbReference>
<keyword evidence="5" id="KW-0677">Repeat</keyword>
<evidence type="ECO:0000256" key="6">
    <source>
        <dbReference type="ARBA" id="ARBA00023187"/>
    </source>
</evidence>
<dbReference type="EMBL" id="AZBU02000004">
    <property type="protein sequence ID" value="TKR81149.1"/>
    <property type="molecule type" value="Genomic_DNA"/>
</dbReference>
<evidence type="ECO:0000313" key="9">
    <source>
        <dbReference type="EMBL" id="TKR81149.1"/>
    </source>
</evidence>
<evidence type="ECO:0000256" key="4">
    <source>
        <dbReference type="ARBA" id="ARBA00022728"/>
    </source>
</evidence>
<dbReference type="InterPro" id="IPR045075">
    <property type="entry name" value="Syf1-like"/>
</dbReference>
<dbReference type="SMART" id="SM00777">
    <property type="entry name" value="Mad3_BUB1_I"/>
    <property type="match status" value="1"/>
</dbReference>
<keyword evidence="3" id="KW-0507">mRNA processing</keyword>
<dbReference type="STRING" id="34508.A0A4U5NDW2"/>
<evidence type="ECO:0000256" key="1">
    <source>
        <dbReference type="ARBA" id="ARBA00004123"/>
    </source>
</evidence>
<reference evidence="9" key="1">
    <citation type="submission" date="2013-11" db="EMBL/GenBank/DDBJ databases">
        <authorList>
            <person name="Sternberg P."/>
            <person name="Dillman A."/>
            <person name="Macchietto M."/>
        </authorList>
    </citation>
    <scope>NUCLEOTIDE SEQUENCE</scope>
    <source>
        <strain evidence="9">ALL</strain>
    </source>
</reference>
<name>A0A4U5NDW2_STECR</name>
<dbReference type="SMART" id="SM00386">
    <property type="entry name" value="HAT"/>
    <property type="match status" value="4"/>
</dbReference>
<dbReference type="GO" id="GO:0000974">
    <property type="term" value="C:Prp19 complex"/>
    <property type="evidence" value="ECO:0007669"/>
    <property type="project" value="TreeGrafter"/>
</dbReference>
<reference evidence="9" key="3">
    <citation type="journal article" date="2019" name="G3 (Bethesda)">
        <title>Hybrid Assembly of the Genome of the Entomopathogenic Nematode Steinernema carpocapsae Identifies the X-Chromosome.</title>
        <authorList>
            <person name="Serra L."/>
            <person name="Macchietto M."/>
            <person name="Macias-Munoz A."/>
            <person name="McGill C.J."/>
            <person name="Rodriguez I.M."/>
            <person name="Rodriguez B."/>
            <person name="Murad R."/>
            <person name="Mortazavi A."/>
        </authorList>
    </citation>
    <scope>NUCLEOTIDE SEQUENCE</scope>
    <source>
        <strain evidence="9">ALL</strain>
    </source>
</reference>
<dbReference type="PANTHER" id="PTHR11246:SF5">
    <property type="entry name" value="PRE-MRNA-SPLICING FACTOR SYF1"/>
    <property type="match status" value="1"/>
</dbReference>